<accession>A0A069A2D4</accession>
<reference evidence="1" key="1">
    <citation type="submission" date="2014-07" db="EMBL/GenBank/DDBJ databases">
        <authorList>
            <person name="Monot Marc"/>
        </authorList>
    </citation>
    <scope>NUCLEOTIDE SEQUENCE</scope>
    <source>
        <strain evidence="1">7032994</strain>
    </source>
</reference>
<dbReference type="EMBL" id="LK932371">
    <property type="protein sequence ID" value="CDS84862.1"/>
    <property type="molecule type" value="Genomic_DNA"/>
</dbReference>
<name>A0A069A2D4_CLODI</name>
<sequence length="39" mass="4362">MNVVTFLMEDVDAKKINLDDLIKLMVGINKIPNQSQSSV</sequence>
<organism evidence="1">
    <name type="scientific">Clostridioides difficile</name>
    <name type="common">Peptoclostridium difficile</name>
    <dbReference type="NCBI Taxonomy" id="1496"/>
    <lineage>
        <taxon>Bacteria</taxon>
        <taxon>Bacillati</taxon>
        <taxon>Bacillota</taxon>
        <taxon>Clostridia</taxon>
        <taxon>Peptostreptococcales</taxon>
        <taxon>Peptostreptococcaceae</taxon>
        <taxon>Clostridioides</taxon>
    </lineage>
</organism>
<evidence type="ECO:0000313" key="1">
    <source>
        <dbReference type="EMBL" id="CDS84862.1"/>
    </source>
</evidence>
<gene>
    <name evidence="1" type="ORF">BN1097_350023</name>
</gene>
<dbReference type="AlphaFoldDB" id="A0A069A2D4"/>
<proteinExistence type="predicted"/>
<protein>
    <submittedName>
        <fullName evidence="1">Uncharacterized protein</fullName>
    </submittedName>
</protein>